<evidence type="ECO:0000313" key="2">
    <source>
        <dbReference type="EMBL" id="PCH41342.1"/>
    </source>
</evidence>
<dbReference type="OrthoDB" id="10268011at2759"/>
<dbReference type="GO" id="GO:0003726">
    <property type="term" value="F:double-stranded RNA adenosine deaminase activity"/>
    <property type="evidence" value="ECO:0007669"/>
    <property type="project" value="TreeGrafter"/>
</dbReference>
<dbReference type="GO" id="GO:0005730">
    <property type="term" value="C:nucleolus"/>
    <property type="evidence" value="ECO:0007669"/>
    <property type="project" value="TreeGrafter"/>
</dbReference>
<dbReference type="SMART" id="SM00552">
    <property type="entry name" value="ADEAMc"/>
    <property type="match status" value="1"/>
</dbReference>
<organism evidence="2 3">
    <name type="scientific">Wolfiporia cocos (strain MD-104)</name>
    <name type="common">Brown rot fungus</name>
    <dbReference type="NCBI Taxonomy" id="742152"/>
    <lineage>
        <taxon>Eukaryota</taxon>
        <taxon>Fungi</taxon>
        <taxon>Dikarya</taxon>
        <taxon>Basidiomycota</taxon>
        <taxon>Agaricomycotina</taxon>
        <taxon>Agaricomycetes</taxon>
        <taxon>Polyporales</taxon>
        <taxon>Phaeolaceae</taxon>
        <taxon>Wolfiporia</taxon>
    </lineage>
</organism>
<feature type="domain" description="A to I editase" evidence="1">
    <location>
        <begin position="232"/>
        <end position="497"/>
    </location>
</feature>
<dbReference type="GO" id="GO:0008251">
    <property type="term" value="F:tRNA-specific adenosine deaminase activity"/>
    <property type="evidence" value="ECO:0007669"/>
    <property type="project" value="TreeGrafter"/>
</dbReference>
<dbReference type="STRING" id="742152.A0A2H3JGN7"/>
<evidence type="ECO:0000259" key="1">
    <source>
        <dbReference type="PROSITE" id="PS50141"/>
    </source>
</evidence>
<dbReference type="GO" id="GO:0006382">
    <property type="term" value="P:adenosine to inosine editing"/>
    <property type="evidence" value="ECO:0007669"/>
    <property type="project" value="TreeGrafter"/>
</dbReference>
<dbReference type="OMA" id="GSKCLPT"/>
<dbReference type="Proteomes" id="UP000218811">
    <property type="component" value="Unassembled WGS sequence"/>
</dbReference>
<dbReference type="AlphaFoldDB" id="A0A2H3JGN7"/>
<accession>A0A2H3JGN7</accession>
<dbReference type="GO" id="GO:0005737">
    <property type="term" value="C:cytoplasm"/>
    <property type="evidence" value="ECO:0007669"/>
    <property type="project" value="TreeGrafter"/>
</dbReference>
<dbReference type="InterPro" id="IPR046629">
    <property type="entry name" value="DUF6741"/>
</dbReference>
<name>A0A2H3JGN7_WOLCO</name>
<dbReference type="InterPro" id="IPR002466">
    <property type="entry name" value="A_deamin"/>
</dbReference>
<evidence type="ECO:0000313" key="3">
    <source>
        <dbReference type="Proteomes" id="UP000218811"/>
    </source>
</evidence>
<gene>
    <name evidence="2" type="ORF">WOLCODRAFT_131859</name>
</gene>
<dbReference type="Pfam" id="PF20526">
    <property type="entry name" value="DUF6741"/>
    <property type="match status" value="1"/>
</dbReference>
<dbReference type="PROSITE" id="PS50141">
    <property type="entry name" value="A_DEAMIN_EDITASE"/>
    <property type="match status" value="1"/>
</dbReference>
<protein>
    <recommendedName>
        <fullName evidence="1">A to I editase domain-containing protein</fullName>
    </recommendedName>
</protein>
<dbReference type="GO" id="GO:0006396">
    <property type="term" value="P:RNA processing"/>
    <property type="evidence" value="ECO:0007669"/>
    <property type="project" value="InterPro"/>
</dbReference>
<keyword evidence="3" id="KW-1185">Reference proteome</keyword>
<dbReference type="EMBL" id="KB468113">
    <property type="protein sequence ID" value="PCH41342.1"/>
    <property type="molecule type" value="Genomic_DNA"/>
</dbReference>
<sequence>MAYSAYDVHPQLARSMSYGRGYGYDQPLTPGVYGEVSPYTPGAYPIYPPQRTMSQYHPYDDIGVRDSYFPEDYHYAASGYGTPYAPSIARRRSSMSRSRSRLPLDGYHRLSGMLVKFKRKGGFRSGITLGEAMSNVFLSGNESFSYYDLNADHRGKIILKIRWTGYTSMTYELPVDGYDGRVELQTLARRVARACMHFIQQYTSLSFRLPPGQYTVLAGFVLSRAQTLKVISLATGSKCLPVSRYPENGNALHDSHAEVLARRGVMRWLMEETQRVISDGGAESLWIHRSENDLFKLKDGTRLHMYISTVPCGDASTRFLAAFQDAEMAALKNSTQFPDLPPKTASRGRDNYSLYGVLRTKPGRADSPPTMCMSCSDKIARWNVLGIQGALASYFSEPIYISSIIIGEVEESLRTIVRQDCERALWKRLSSIELAEQLGHPLPHYSTYHDRKQSVSRYQAAKVVLQGSKGPFAGWITSGVRWENFLTDGIVRAGTEV</sequence>
<proteinExistence type="predicted"/>
<dbReference type="PANTHER" id="PTHR10910:SF62">
    <property type="entry name" value="AT07585P-RELATED"/>
    <property type="match status" value="1"/>
</dbReference>
<dbReference type="Pfam" id="PF02137">
    <property type="entry name" value="A_deamin"/>
    <property type="match status" value="1"/>
</dbReference>
<dbReference type="PANTHER" id="PTHR10910">
    <property type="entry name" value="EUKARYOTE SPECIFIC DSRNA BINDING PROTEIN"/>
    <property type="match status" value="1"/>
</dbReference>
<dbReference type="GO" id="GO:0003725">
    <property type="term" value="F:double-stranded RNA binding"/>
    <property type="evidence" value="ECO:0007669"/>
    <property type="project" value="TreeGrafter"/>
</dbReference>
<reference evidence="2 3" key="1">
    <citation type="journal article" date="2012" name="Science">
        <title>The Paleozoic origin of enzymatic lignin decomposition reconstructed from 31 fungal genomes.</title>
        <authorList>
            <person name="Floudas D."/>
            <person name="Binder M."/>
            <person name="Riley R."/>
            <person name="Barry K."/>
            <person name="Blanchette R.A."/>
            <person name="Henrissat B."/>
            <person name="Martinez A.T."/>
            <person name="Otillar R."/>
            <person name="Spatafora J.W."/>
            <person name="Yadav J.S."/>
            <person name="Aerts A."/>
            <person name="Benoit I."/>
            <person name="Boyd A."/>
            <person name="Carlson A."/>
            <person name="Copeland A."/>
            <person name="Coutinho P.M."/>
            <person name="de Vries R.P."/>
            <person name="Ferreira P."/>
            <person name="Findley K."/>
            <person name="Foster B."/>
            <person name="Gaskell J."/>
            <person name="Glotzer D."/>
            <person name="Gorecki P."/>
            <person name="Heitman J."/>
            <person name="Hesse C."/>
            <person name="Hori C."/>
            <person name="Igarashi K."/>
            <person name="Jurgens J.A."/>
            <person name="Kallen N."/>
            <person name="Kersten P."/>
            <person name="Kohler A."/>
            <person name="Kuees U."/>
            <person name="Kumar T.K.A."/>
            <person name="Kuo A."/>
            <person name="LaButti K."/>
            <person name="Larrondo L.F."/>
            <person name="Lindquist E."/>
            <person name="Ling A."/>
            <person name="Lombard V."/>
            <person name="Lucas S."/>
            <person name="Lundell T."/>
            <person name="Martin R."/>
            <person name="McLaughlin D.J."/>
            <person name="Morgenstern I."/>
            <person name="Morin E."/>
            <person name="Murat C."/>
            <person name="Nagy L.G."/>
            <person name="Nolan M."/>
            <person name="Ohm R.A."/>
            <person name="Patyshakuliyeva A."/>
            <person name="Rokas A."/>
            <person name="Ruiz-Duenas F.J."/>
            <person name="Sabat G."/>
            <person name="Salamov A."/>
            <person name="Samejima M."/>
            <person name="Schmutz J."/>
            <person name="Slot J.C."/>
            <person name="St John F."/>
            <person name="Stenlid J."/>
            <person name="Sun H."/>
            <person name="Sun S."/>
            <person name="Syed K."/>
            <person name="Tsang A."/>
            <person name="Wiebenga A."/>
            <person name="Young D."/>
            <person name="Pisabarro A."/>
            <person name="Eastwood D.C."/>
            <person name="Martin F."/>
            <person name="Cullen D."/>
            <person name="Grigoriev I.V."/>
            <person name="Hibbett D.S."/>
        </authorList>
    </citation>
    <scope>NUCLEOTIDE SEQUENCE [LARGE SCALE GENOMIC DNA]</scope>
    <source>
        <strain evidence="2 3">MD-104</strain>
    </source>
</reference>